<dbReference type="Ensembl" id="ENSTRUT00000000892.3">
    <property type="protein sequence ID" value="ENSTRUP00000000889.3"/>
    <property type="gene ID" value="ENSTRUG00000000381.3"/>
</dbReference>
<dbReference type="GeneID" id="101079838"/>
<keyword evidence="8" id="KW-0769">Symport</keyword>
<evidence type="ECO:0000256" key="5">
    <source>
        <dbReference type="ARBA" id="ARBA00023136"/>
    </source>
</evidence>
<gene>
    <name evidence="11" type="primary">LOC101079838</name>
</gene>
<feature type="binding site" evidence="6">
    <location>
        <position position="55"/>
    </location>
    <ligand>
        <name>Na(+)</name>
        <dbReference type="ChEBI" id="CHEBI:29101"/>
        <label>1</label>
    </ligand>
</feature>
<feature type="transmembrane region" description="Helical" evidence="10">
    <location>
        <begin position="121"/>
        <end position="142"/>
    </location>
</feature>
<dbReference type="PROSITE" id="PS50267">
    <property type="entry name" value="NA_NEUROTRAN_SYMP_3"/>
    <property type="match status" value="1"/>
</dbReference>
<reference evidence="11" key="3">
    <citation type="submission" date="2025-09" db="UniProtKB">
        <authorList>
            <consortium name="Ensembl"/>
        </authorList>
    </citation>
    <scope>IDENTIFICATION</scope>
</reference>
<reference evidence="11" key="2">
    <citation type="submission" date="2025-08" db="UniProtKB">
        <authorList>
            <consortium name="Ensembl"/>
        </authorList>
    </citation>
    <scope>IDENTIFICATION</scope>
</reference>
<dbReference type="OrthoDB" id="6581954at2759"/>
<dbReference type="SUPFAM" id="SSF161070">
    <property type="entry name" value="SNF-like"/>
    <property type="match status" value="1"/>
</dbReference>
<feature type="binding site" evidence="6">
    <location>
        <position position="391"/>
    </location>
    <ligand>
        <name>Na(+)</name>
        <dbReference type="ChEBI" id="CHEBI:29101"/>
        <label>1</label>
    </ligand>
</feature>
<reference evidence="11 12" key="1">
    <citation type="journal article" date="2011" name="Genome Biol. Evol.">
        <title>Integration of the genetic map and genome assembly of fugu facilitates insights into distinct features of genome evolution in teleosts and mammals.</title>
        <authorList>
            <person name="Kai W."/>
            <person name="Kikuchi K."/>
            <person name="Tohari S."/>
            <person name="Chew A.K."/>
            <person name="Tay A."/>
            <person name="Fujiwara A."/>
            <person name="Hosoya S."/>
            <person name="Suetake H."/>
            <person name="Naruse K."/>
            <person name="Brenner S."/>
            <person name="Suzuki Y."/>
            <person name="Venkatesh B."/>
        </authorList>
    </citation>
    <scope>NUCLEOTIDE SEQUENCE [LARGE SCALE GENOMIC DNA]</scope>
</reference>
<evidence type="ECO:0000313" key="11">
    <source>
        <dbReference type="Ensembl" id="ENSTRUP00000000889.3"/>
    </source>
</evidence>
<organism evidence="11 12">
    <name type="scientific">Takifugu rubripes</name>
    <name type="common">Japanese pufferfish</name>
    <name type="synonym">Fugu rubripes</name>
    <dbReference type="NCBI Taxonomy" id="31033"/>
    <lineage>
        <taxon>Eukaryota</taxon>
        <taxon>Metazoa</taxon>
        <taxon>Chordata</taxon>
        <taxon>Craniata</taxon>
        <taxon>Vertebrata</taxon>
        <taxon>Euteleostomi</taxon>
        <taxon>Actinopterygii</taxon>
        <taxon>Neopterygii</taxon>
        <taxon>Teleostei</taxon>
        <taxon>Neoteleostei</taxon>
        <taxon>Acanthomorphata</taxon>
        <taxon>Eupercaria</taxon>
        <taxon>Tetraodontiformes</taxon>
        <taxon>Tetradontoidea</taxon>
        <taxon>Tetraodontidae</taxon>
        <taxon>Takifugu</taxon>
    </lineage>
</organism>
<feature type="transmembrane region" description="Helical" evidence="10">
    <location>
        <begin position="316"/>
        <end position="340"/>
    </location>
</feature>
<keyword evidence="12" id="KW-1185">Reference proteome</keyword>
<dbReference type="KEGG" id="tru:101079838"/>
<evidence type="ECO:0000256" key="3">
    <source>
        <dbReference type="ARBA" id="ARBA00022692"/>
    </source>
</evidence>
<evidence type="ECO:0000256" key="4">
    <source>
        <dbReference type="ARBA" id="ARBA00022989"/>
    </source>
</evidence>
<evidence type="ECO:0000256" key="7">
    <source>
        <dbReference type="PIRSR" id="PIRSR600175-2"/>
    </source>
</evidence>
<keyword evidence="6" id="KW-0479">Metal-binding</keyword>
<keyword evidence="5 10" id="KW-0472">Membrane</keyword>
<dbReference type="GO" id="GO:0046872">
    <property type="term" value="F:metal ion binding"/>
    <property type="evidence" value="ECO:0007669"/>
    <property type="project" value="UniProtKB-KW"/>
</dbReference>
<name>H2RL76_TAKRU</name>
<dbReference type="InterPro" id="IPR037272">
    <property type="entry name" value="SNS_sf"/>
</dbReference>
<dbReference type="CDD" id="cd11496">
    <property type="entry name" value="SLC6sbd-TauT-like"/>
    <property type="match status" value="1"/>
</dbReference>
<feature type="transmembrane region" description="Helical" evidence="10">
    <location>
        <begin position="69"/>
        <end position="89"/>
    </location>
</feature>
<evidence type="ECO:0000256" key="9">
    <source>
        <dbReference type="SAM" id="MobiDB-lite"/>
    </source>
</evidence>
<evidence type="ECO:0000256" key="10">
    <source>
        <dbReference type="SAM" id="Phobius"/>
    </source>
</evidence>
<feature type="transmembrane region" description="Helical" evidence="10">
    <location>
        <begin position="40"/>
        <end position="57"/>
    </location>
</feature>
<feature type="transmembrane region" description="Helical" evidence="10">
    <location>
        <begin position="236"/>
        <end position="267"/>
    </location>
</feature>
<protein>
    <recommendedName>
        <fullName evidence="8">Transporter</fullName>
    </recommendedName>
</protein>
<dbReference type="OMA" id="ILFMFTC"/>
<keyword evidence="6" id="KW-0915">Sodium</keyword>
<feature type="region of interest" description="Disordered" evidence="9">
    <location>
        <begin position="1"/>
        <end position="21"/>
    </location>
</feature>
<feature type="binding site" evidence="6">
    <location>
        <position position="322"/>
    </location>
    <ligand>
        <name>Na(+)</name>
        <dbReference type="ChEBI" id="CHEBI:29101"/>
        <label>1</label>
    </ligand>
</feature>
<dbReference type="Pfam" id="PF00209">
    <property type="entry name" value="SNF"/>
    <property type="match status" value="1"/>
</dbReference>
<dbReference type="PROSITE" id="PS00754">
    <property type="entry name" value="NA_NEUROTRAN_SYMP_2"/>
    <property type="match status" value="1"/>
</dbReference>
<feature type="transmembrane region" description="Helical" evidence="10">
    <location>
        <begin position="375"/>
        <end position="399"/>
    </location>
</feature>
<feature type="disulfide bond" evidence="7">
    <location>
        <begin position="154"/>
        <end position="163"/>
    </location>
</feature>
<dbReference type="PRINTS" id="PR00176">
    <property type="entry name" value="NANEUSMPORT"/>
</dbReference>
<dbReference type="PROSITE" id="PS00610">
    <property type="entry name" value="NA_NEUROTRAN_SYMP_1"/>
    <property type="match status" value="1"/>
</dbReference>
<feature type="transmembrane region" description="Helical" evidence="10">
    <location>
        <begin position="419"/>
        <end position="437"/>
    </location>
</feature>
<evidence type="ECO:0000256" key="6">
    <source>
        <dbReference type="PIRSR" id="PIRSR600175-1"/>
    </source>
</evidence>
<dbReference type="InterPro" id="IPR000175">
    <property type="entry name" value="Na/ntran_symport"/>
</dbReference>
<dbReference type="GO" id="GO:0042995">
    <property type="term" value="C:cell projection"/>
    <property type="evidence" value="ECO:0007669"/>
    <property type="project" value="TreeGrafter"/>
</dbReference>
<proteinExistence type="inferred from homology"/>
<feature type="binding site" evidence="6">
    <location>
        <position position="48"/>
    </location>
    <ligand>
        <name>Na(+)</name>
        <dbReference type="ChEBI" id="CHEBI:29101"/>
        <label>1</label>
    </ligand>
</feature>
<dbReference type="InParanoid" id="H2RL76"/>
<keyword evidence="3 8" id="KW-0812">Transmembrane</keyword>
<dbReference type="PANTHER" id="PTHR11616">
    <property type="entry name" value="SODIUM/CHLORIDE DEPENDENT TRANSPORTER"/>
    <property type="match status" value="1"/>
</dbReference>
<dbReference type="GeneTree" id="ENSGT00940000163827"/>
<evidence type="ECO:0000256" key="1">
    <source>
        <dbReference type="ARBA" id="ARBA00004141"/>
    </source>
</evidence>
<evidence type="ECO:0000313" key="12">
    <source>
        <dbReference type="Proteomes" id="UP000005226"/>
    </source>
</evidence>
<dbReference type="AlphaFoldDB" id="H2RL76"/>
<feature type="transmembrane region" description="Helical" evidence="10">
    <location>
        <begin position="534"/>
        <end position="555"/>
    </location>
</feature>
<dbReference type="HOGENOM" id="CLU_006855_9_5_1"/>
<dbReference type="GO" id="GO:0005886">
    <property type="term" value="C:plasma membrane"/>
    <property type="evidence" value="ECO:0007669"/>
    <property type="project" value="TreeGrafter"/>
</dbReference>
<feature type="transmembrane region" description="Helical" evidence="10">
    <location>
        <begin position="287"/>
        <end position="304"/>
    </location>
</feature>
<feature type="transmembrane region" description="Helical" evidence="10">
    <location>
        <begin position="457"/>
        <end position="474"/>
    </location>
</feature>
<dbReference type="GO" id="GO:0005332">
    <property type="term" value="F:gamma-aminobutyric acid:sodium:chloride symporter activity"/>
    <property type="evidence" value="ECO:0007669"/>
    <property type="project" value="TreeGrafter"/>
</dbReference>
<feature type="binding site" evidence="6">
    <location>
        <position position="387"/>
    </location>
    <ligand>
        <name>Na(+)</name>
        <dbReference type="ChEBI" id="CHEBI:29101"/>
        <label>1</label>
    </ligand>
</feature>
<feature type="transmembrane region" description="Helical" evidence="10">
    <location>
        <begin position="205"/>
        <end position="224"/>
    </location>
</feature>
<dbReference type="FunCoup" id="H2RL76">
    <property type="interactions" value="7"/>
</dbReference>
<comment type="subcellular location">
    <subcellularLocation>
        <location evidence="1">Membrane</location>
        <topology evidence="1">Multi-pass membrane protein</topology>
    </subcellularLocation>
</comment>
<evidence type="ECO:0000256" key="2">
    <source>
        <dbReference type="ARBA" id="ARBA00022448"/>
    </source>
</evidence>
<dbReference type="RefSeq" id="XP_011609618.2">
    <property type="nucleotide sequence ID" value="XM_011611316.2"/>
</dbReference>
<feature type="transmembrane region" description="Helical" evidence="10">
    <location>
        <begin position="495"/>
        <end position="514"/>
    </location>
</feature>
<evidence type="ECO:0000256" key="8">
    <source>
        <dbReference type="RuleBase" id="RU003732"/>
    </source>
</evidence>
<dbReference type="PANTHER" id="PTHR11616:SF261">
    <property type="entry name" value="TRANSPORTER"/>
    <property type="match status" value="1"/>
</dbReference>
<sequence length="607" mass="68153">METENIESNEKSPDSWTVSAPGGYSDMPQQSERGYWGTKAEFILTVMGAIIGPGNVWRFPYLCYKNGGGVFFIPYILFMFTCGVPLFFLETSVGQYTNQGGITCWRKICPLFQGVGYASHLIIAFSGTSYIIIIAWAFFYLFSSFSADLPWTTCGNYWNTDACLDLTNPNQSLSRTTINTTLPVVEFWQNRVLKVSKGIEDMGSLRWELVLCLILTWVICYFCVWKGIKSTGKAAFFTATFPFATLLVLLIRGLTLPGALDGIIFYLYPDISRLSDPQVWMDAGTQIFFSYAIGLGFLTSLGSYNTYKNDCYRDCFYLCLLNSATSIVAGFAIFSVLGFMTYEQGVDISEVAESGPGLAFIVYPRAVAMMPMPHLWSVCFFSMVILLGLDSQFVGMECLMTSLVDLFPNFLRKGCRRELLLLAICSTCCLLGLSLVTEGGMYLLQLLDHHVCSGTTLLLLSLCQSVSIGWVYGSERFYKNITDMIGYRPNPFMKYCWTYITPFICFGTFIFSIVKYTPLRFNDTYVYPLWANILGWFIATISLSLIPLFVLYKVARGEGTLRQRFLSLCQPEDELPLKQECLSMPGTIGTTGNIELNPLSHAGERNQ</sequence>
<feature type="binding site" evidence="6">
    <location>
        <position position="290"/>
    </location>
    <ligand>
        <name>Na(+)</name>
        <dbReference type="ChEBI" id="CHEBI:29101"/>
        <label>1</label>
    </ligand>
</feature>
<feature type="binding site" evidence="6">
    <location>
        <position position="390"/>
    </location>
    <ligand>
        <name>Na(+)</name>
        <dbReference type="ChEBI" id="CHEBI:29101"/>
        <label>1</label>
    </ligand>
</feature>
<comment type="similarity">
    <text evidence="8">Belongs to the sodium:neurotransmitter symporter (SNF) (TC 2.A.22) family.</text>
</comment>
<dbReference type="Proteomes" id="UP000005226">
    <property type="component" value="Chromosome 15"/>
</dbReference>
<accession>H2RL76</accession>
<keyword evidence="7" id="KW-1015">Disulfide bond</keyword>
<keyword evidence="2 8" id="KW-0813">Transport</keyword>
<keyword evidence="4 10" id="KW-1133">Transmembrane helix</keyword>